<evidence type="ECO:0000256" key="1">
    <source>
        <dbReference type="ARBA" id="ARBA00001971"/>
    </source>
</evidence>
<dbReference type="PANTHER" id="PTHR24286:SF24">
    <property type="entry name" value="LANOSTEROL 14-ALPHA DEMETHYLASE"/>
    <property type="match status" value="1"/>
</dbReference>
<keyword evidence="3 8" id="KW-0349">Heme</keyword>
<accession>A0A0G2GWQ5</accession>
<dbReference type="InterPro" id="IPR017972">
    <property type="entry name" value="Cyt_P450_CS"/>
</dbReference>
<keyword evidence="4 8" id="KW-0479">Metal-binding</keyword>
<evidence type="ECO:0000256" key="3">
    <source>
        <dbReference type="ARBA" id="ARBA00022617"/>
    </source>
</evidence>
<dbReference type="InterPro" id="IPR002403">
    <property type="entry name" value="Cyt_P450_E_grp-IV"/>
</dbReference>
<dbReference type="EMBL" id="LCWF01000087">
    <property type="protein sequence ID" value="KKY21120.1"/>
    <property type="molecule type" value="Genomic_DNA"/>
</dbReference>
<feature type="region of interest" description="Disordered" evidence="10">
    <location>
        <begin position="334"/>
        <end position="360"/>
    </location>
</feature>
<reference evidence="11 12" key="2">
    <citation type="submission" date="2015-05" db="EMBL/GenBank/DDBJ databases">
        <authorList>
            <person name="Morales-Cruz A."/>
            <person name="Amrine K.C."/>
            <person name="Cantu D."/>
        </authorList>
    </citation>
    <scope>NUCLEOTIDE SEQUENCE [LARGE SCALE GENOMIC DNA]</scope>
    <source>
        <strain evidence="11">UCRPC4</strain>
    </source>
</reference>
<dbReference type="Gene3D" id="1.10.630.10">
    <property type="entry name" value="Cytochrome P450"/>
    <property type="match status" value="1"/>
</dbReference>
<dbReference type="InterPro" id="IPR001128">
    <property type="entry name" value="Cyt_P450"/>
</dbReference>
<dbReference type="PRINTS" id="PR00385">
    <property type="entry name" value="P450"/>
</dbReference>
<dbReference type="GO" id="GO:0006696">
    <property type="term" value="P:ergosterol biosynthetic process"/>
    <property type="evidence" value="ECO:0007669"/>
    <property type="project" value="TreeGrafter"/>
</dbReference>
<evidence type="ECO:0000256" key="9">
    <source>
        <dbReference type="RuleBase" id="RU000461"/>
    </source>
</evidence>
<comment type="cofactor">
    <cofactor evidence="1 8">
        <name>heme</name>
        <dbReference type="ChEBI" id="CHEBI:30413"/>
    </cofactor>
</comment>
<dbReference type="AlphaFoldDB" id="A0A0G2GWQ5"/>
<dbReference type="GO" id="GO:0005506">
    <property type="term" value="F:iron ion binding"/>
    <property type="evidence" value="ECO:0007669"/>
    <property type="project" value="InterPro"/>
</dbReference>
<evidence type="ECO:0000256" key="5">
    <source>
        <dbReference type="ARBA" id="ARBA00023002"/>
    </source>
</evidence>
<keyword evidence="12" id="KW-1185">Reference proteome</keyword>
<evidence type="ECO:0000256" key="10">
    <source>
        <dbReference type="SAM" id="MobiDB-lite"/>
    </source>
</evidence>
<dbReference type="PROSITE" id="PS00086">
    <property type="entry name" value="CYTOCHROME_P450"/>
    <property type="match status" value="1"/>
</dbReference>
<evidence type="ECO:0000256" key="2">
    <source>
        <dbReference type="ARBA" id="ARBA00010617"/>
    </source>
</evidence>
<keyword evidence="6 8" id="KW-0408">Iron</keyword>
<evidence type="ECO:0000256" key="6">
    <source>
        <dbReference type="ARBA" id="ARBA00023004"/>
    </source>
</evidence>
<dbReference type="InterPro" id="IPR036396">
    <property type="entry name" value="Cyt_P450_sf"/>
</dbReference>
<comment type="caution">
    <text evidence="11">The sequence shown here is derived from an EMBL/GenBank/DDBJ whole genome shotgun (WGS) entry which is preliminary data.</text>
</comment>
<feature type="binding site" description="axial binding residue" evidence="8">
    <location>
        <position position="379"/>
    </location>
    <ligand>
        <name>heme</name>
        <dbReference type="ChEBI" id="CHEBI:30413"/>
    </ligand>
    <ligandPart>
        <name>Fe</name>
        <dbReference type="ChEBI" id="CHEBI:18248"/>
    </ligandPart>
</feature>
<sequence length="430" mass="48963">MKVTVVLGKKGNNFILNGKHKDLNAEEVVRGMTVPIFGKGVIYDCPNEKLMDQKRCLTYEQLVKEGFSSESLRFYTPLFVEEVEGYIQTSSDFRSDTGICNIYSVMSEITLYSAARSLQGQEIRDLLNSTFANLYRHLDDGFAPINFMFPWAPIPRNRRRDHAQKKMAALYLDIIRERRRTGNKDGTQDMLWTLMDSNYKDGTPVPDIEIAHLMIALLMGGQHNSAATGTWMILELAHRPHLIQELYKEQTRVLNGDPLTYEHMSRLPLHNQIIHETLRIHSPIHSILRKVKSPMQIPDTDTIVPAGHILLAAPGYLARHPHYFPDPENWDPHRWGSNASDSPTTPPSHQPSNNNLTNLKDKSALTSPYLPFGAGRHRCVGEQYAYTQLISILATLVRIMEWEQVDPKAEVLGTDYSVSFLFSLRERLGP</sequence>
<keyword evidence="5 9" id="KW-0560">Oxidoreductase</keyword>
<dbReference type="SUPFAM" id="SSF48264">
    <property type="entry name" value="Cytochrome P450"/>
    <property type="match status" value="1"/>
</dbReference>
<evidence type="ECO:0000313" key="11">
    <source>
        <dbReference type="EMBL" id="KKY21120.1"/>
    </source>
</evidence>
<evidence type="ECO:0000256" key="7">
    <source>
        <dbReference type="ARBA" id="ARBA00023033"/>
    </source>
</evidence>
<dbReference type="CDD" id="cd11042">
    <property type="entry name" value="CYP51-like"/>
    <property type="match status" value="1"/>
</dbReference>
<dbReference type="PANTHER" id="PTHR24286">
    <property type="entry name" value="CYTOCHROME P450 26"/>
    <property type="match status" value="1"/>
</dbReference>
<evidence type="ECO:0000256" key="4">
    <source>
        <dbReference type="ARBA" id="ARBA00022723"/>
    </source>
</evidence>
<dbReference type="PRINTS" id="PR00465">
    <property type="entry name" value="EP450IV"/>
</dbReference>
<proteinExistence type="inferred from homology"/>
<evidence type="ECO:0000313" key="12">
    <source>
        <dbReference type="Proteomes" id="UP000053317"/>
    </source>
</evidence>
<protein>
    <submittedName>
        <fullName evidence="11">Putative cytochrome p450 51</fullName>
    </submittedName>
</protein>
<dbReference type="GO" id="GO:0020037">
    <property type="term" value="F:heme binding"/>
    <property type="evidence" value="ECO:0007669"/>
    <property type="project" value="InterPro"/>
</dbReference>
<dbReference type="GO" id="GO:0016705">
    <property type="term" value="F:oxidoreductase activity, acting on paired donors, with incorporation or reduction of molecular oxygen"/>
    <property type="evidence" value="ECO:0007669"/>
    <property type="project" value="InterPro"/>
</dbReference>
<keyword evidence="7 9" id="KW-0503">Monooxygenase</keyword>
<name>A0A0G2GWQ5_PHACM</name>
<dbReference type="GO" id="GO:0004497">
    <property type="term" value="F:monooxygenase activity"/>
    <property type="evidence" value="ECO:0007669"/>
    <property type="project" value="UniProtKB-KW"/>
</dbReference>
<organism evidence="11 12">
    <name type="scientific">Phaeomoniella chlamydospora</name>
    <name type="common">Phaeoacremonium chlamydosporum</name>
    <dbReference type="NCBI Taxonomy" id="158046"/>
    <lineage>
        <taxon>Eukaryota</taxon>
        <taxon>Fungi</taxon>
        <taxon>Dikarya</taxon>
        <taxon>Ascomycota</taxon>
        <taxon>Pezizomycotina</taxon>
        <taxon>Eurotiomycetes</taxon>
        <taxon>Chaetothyriomycetidae</taxon>
        <taxon>Phaeomoniellales</taxon>
        <taxon>Phaeomoniellaceae</taxon>
        <taxon>Phaeomoniella</taxon>
    </lineage>
</organism>
<comment type="similarity">
    <text evidence="2 9">Belongs to the cytochrome P450 family.</text>
</comment>
<gene>
    <name evidence="11" type="ORF">UCRPC4_g03816</name>
</gene>
<dbReference type="OrthoDB" id="1055148at2759"/>
<reference evidence="11 12" key="1">
    <citation type="submission" date="2015-05" db="EMBL/GenBank/DDBJ databases">
        <title>Distinctive expansion of gene families associated with plant cell wall degradation and secondary metabolism in the genomes of grapevine trunk pathogens.</title>
        <authorList>
            <person name="Lawrence D.P."/>
            <person name="Travadon R."/>
            <person name="Rolshausen P.E."/>
            <person name="Baumgartner K."/>
        </authorList>
    </citation>
    <scope>NUCLEOTIDE SEQUENCE [LARGE SCALE GENOMIC DNA]</scope>
    <source>
        <strain evidence="11">UCRPC4</strain>
    </source>
</reference>
<dbReference type="Proteomes" id="UP000053317">
    <property type="component" value="Unassembled WGS sequence"/>
</dbReference>
<evidence type="ECO:0000256" key="8">
    <source>
        <dbReference type="PIRSR" id="PIRSR602403-1"/>
    </source>
</evidence>
<dbReference type="Pfam" id="PF00067">
    <property type="entry name" value="p450"/>
    <property type="match status" value="1"/>
</dbReference>